<comment type="caution">
    <text evidence="2">The sequence shown here is derived from an EMBL/GenBank/DDBJ whole genome shotgun (WGS) entry which is preliminary data.</text>
</comment>
<reference evidence="2" key="1">
    <citation type="submission" date="2016-11" db="EMBL/GenBank/DDBJ databases">
        <title>The genome of Nicotiana attenuata.</title>
        <authorList>
            <person name="Xu S."/>
            <person name="Brockmoeller T."/>
            <person name="Gaquerel E."/>
            <person name="Navarro A."/>
            <person name="Kuhl H."/>
            <person name="Gase K."/>
            <person name="Ling Z."/>
            <person name="Zhou W."/>
            <person name="Kreitzer C."/>
            <person name="Stanke M."/>
            <person name="Tang H."/>
            <person name="Lyons E."/>
            <person name="Pandey P."/>
            <person name="Pandey S.P."/>
            <person name="Timmermann B."/>
            <person name="Baldwin I.T."/>
        </authorList>
    </citation>
    <scope>NUCLEOTIDE SEQUENCE [LARGE SCALE GENOMIC DNA]</scope>
    <source>
        <strain evidence="2">UT</strain>
    </source>
</reference>
<dbReference type="PANTHER" id="PTHR47723">
    <property type="entry name" value="OS05G0353850 PROTEIN"/>
    <property type="match status" value="1"/>
</dbReference>
<dbReference type="PANTHER" id="PTHR47723:SF23">
    <property type="entry name" value="REVERSE TRANSCRIPTASE-LIKE PROTEIN"/>
    <property type="match status" value="1"/>
</dbReference>
<dbReference type="InterPro" id="IPR012337">
    <property type="entry name" value="RNaseH-like_sf"/>
</dbReference>
<dbReference type="Proteomes" id="UP000187609">
    <property type="component" value="Unassembled WGS sequence"/>
</dbReference>
<evidence type="ECO:0000259" key="1">
    <source>
        <dbReference type="Pfam" id="PF13456"/>
    </source>
</evidence>
<name>A0A314KPM0_NICAT</name>
<dbReference type="CDD" id="cd06222">
    <property type="entry name" value="RNase_H_like"/>
    <property type="match status" value="1"/>
</dbReference>
<dbReference type="GO" id="GO:0003676">
    <property type="term" value="F:nucleic acid binding"/>
    <property type="evidence" value="ECO:0007669"/>
    <property type="project" value="InterPro"/>
</dbReference>
<dbReference type="AlphaFoldDB" id="A0A314KPM0"/>
<dbReference type="GO" id="GO:0004523">
    <property type="term" value="F:RNA-DNA hybrid ribonuclease activity"/>
    <property type="evidence" value="ECO:0007669"/>
    <property type="project" value="InterPro"/>
</dbReference>
<dbReference type="InterPro" id="IPR044730">
    <property type="entry name" value="RNase_H-like_dom_plant"/>
</dbReference>
<keyword evidence="3" id="KW-1185">Reference proteome</keyword>
<feature type="non-terminal residue" evidence="2">
    <location>
        <position position="204"/>
    </location>
</feature>
<dbReference type="Gramene" id="OIT31306">
    <property type="protein sequence ID" value="OIT31306"/>
    <property type="gene ID" value="A4A49_56379"/>
</dbReference>
<gene>
    <name evidence="2" type="ORF">A4A49_56379</name>
</gene>
<feature type="domain" description="RNase H type-1" evidence="1">
    <location>
        <begin position="43"/>
        <end position="155"/>
    </location>
</feature>
<sequence length="204" mass="23443">INQATEYYYLKYRANNQEKKLSCNTNWRKPHVGWIKLNFDRAYKQTTSGIGGVVRDHNGNWIMGFNMKVQAASYIHAELLALQQSLMLAMERNLFPIEIETDSIQVLNLLENGNSTFDPLLHNCKWLLSMKEKDLVVQHSFREGNGVADLLAKEAAKQTTINKLVFIVMPSPFVVARMLADRDRDFSRKSVLESTCRTLAKFEN</sequence>
<organism evidence="2 3">
    <name type="scientific">Nicotiana attenuata</name>
    <name type="common">Coyote tobacco</name>
    <dbReference type="NCBI Taxonomy" id="49451"/>
    <lineage>
        <taxon>Eukaryota</taxon>
        <taxon>Viridiplantae</taxon>
        <taxon>Streptophyta</taxon>
        <taxon>Embryophyta</taxon>
        <taxon>Tracheophyta</taxon>
        <taxon>Spermatophyta</taxon>
        <taxon>Magnoliopsida</taxon>
        <taxon>eudicotyledons</taxon>
        <taxon>Gunneridae</taxon>
        <taxon>Pentapetalae</taxon>
        <taxon>asterids</taxon>
        <taxon>lamiids</taxon>
        <taxon>Solanales</taxon>
        <taxon>Solanaceae</taxon>
        <taxon>Nicotianoideae</taxon>
        <taxon>Nicotianeae</taxon>
        <taxon>Nicotiana</taxon>
    </lineage>
</organism>
<dbReference type="InterPro" id="IPR036397">
    <property type="entry name" value="RNaseH_sf"/>
</dbReference>
<accession>A0A314KPM0</accession>
<protein>
    <recommendedName>
        <fullName evidence="1">RNase H type-1 domain-containing protein</fullName>
    </recommendedName>
</protein>
<dbReference type="SUPFAM" id="SSF53098">
    <property type="entry name" value="Ribonuclease H-like"/>
    <property type="match status" value="1"/>
</dbReference>
<dbReference type="SMR" id="A0A314KPM0"/>
<dbReference type="EMBL" id="MJEQ01001304">
    <property type="protein sequence ID" value="OIT31306.1"/>
    <property type="molecule type" value="Genomic_DNA"/>
</dbReference>
<dbReference type="Gene3D" id="3.30.420.10">
    <property type="entry name" value="Ribonuclease H-like superfamily/Ribonuclease H"/>
    <property type="match status" value="1"/>
</dbReference>
<evidence type="ECO:0000313" key="2">
    <source>
        <dbReference type="EMBL" id="OIT31306.1"/>
    </source>
</evidence>
<dbReference type="InterPro" id="IPR002156">
    <property type="entry name" value="RNaseH_domain"/>
</dbReference>
<feature type="non-terminal residue" evidence="2">
    <location>
        <position position="1"/>
    </location>
</feature>
<dbReference type="Pfam" id="PF13456">
    <property type="entry name" value="RVT_3"/>
    <property type="match status" value="1"/>
</dbReference>
<proteinExistence type="predicted"/>
<evidence type="ECO:0000313" key="3">
    <source>
        <dbReference type="Proteomes" id="UP000187609"/>
    </source>
</evidence>
<dbReference type="InterPro" id="IPR053151">
    <property type="entry name" value="RNase_H-like"/>
</dbReference>